<name>A0A229W1B4_9BIFI</name>
<evidence type="ECO:0000313" key="2">
    <source>
        <dbReference type="Proteomes" id="UP000215433"/>
    </source>
</evidence>
<evidence type="ECO:0000313" key="1">
    <source>
        <dbReference type="EMBL" id="OXN01651.1"/>
    </source>
</evidence>
<gene>
    <name evidence="1" type="ORF">Tam10B_0093</name>
</gene>
<organism evidence="1 2">
    <name type="scientific">Bifidobacterium vansinderenii</name>
    <dbReference type="NCBI Taxonomy" id="1984871"/>
    <lineage>
        <taxon>Bacteria</taxon>
        <taxon>Bacillati</taxon>
        <taxon>Actinomycetota</taxon>
        <taxon>Actinomycetes</taxon>
        <taxon>Bifidobacteriales</taxon>
        <taxon>Bifidobacteriaceae</taxon>
        <taxon>Bifidobacterium</taxon>
    </lineage>
</organism>
<protein>
    <submittedName>
        <fullName evidence="1">Major structural phage protein</fullName>
    </submittedName>
</protein>
<keyword evidence="2" id="KW-1185">Reference proteome</keyword>
<dbReference type="OrthoDB" id="3514784at2"/>
<dbReference type="RefSeq" id="WP_093959319.1">
    <property type="nucleotide sequence ID" value="NZ_NEWD01000002.1"/>
</dbReference>
<accession>A0A229W1B4</accession>
<comment type="caution">
    <text evidence="1">The sequence shown here is derived from an EMBL/GenBank/DDBJ whole genome shotgun (WGS) entry which is preliminary data.</text>
</comment>
<dbReference type="AlphaFoldDB" id="A0A229W1B4"/>
<dbReference type="NCBIfam" id="NF045672">
    <property type="entry name" value="MCP_gp7_epsi_15"/>
    <property type="match status" value="1"/>
</dbReference>
<dbReference type="EMBL" id="NEWD01000002">
    <property type="protein sequence ID" value="OXN01651.1"/>
    <property type="molecule type" value="Genomic_DNA"/>
</dbReference>
<proteinExistence type="predicted"/>
<sequence>MSLTLAESAKLSTDALQRGVLETFVQESPVLDRIPFLSIEGNSYAYNEEATLPGVAFRNVNEAYAESTGTVNQKSEKLVILGGDADVDRFIQQTRSNLNDQRATQTAMKVKAISYKFQQTFFNGDTATDAKSFDGLRKRLTGNQVISPAAGGLKVLGNGGTDVHAFLDKLDELLAAVNGIGPSNGAIYMNRTIMGRFRSALRHIGYDTTLQQDITGKRTLMWNGIPVLDAGTNTDGSMVLAQNETFGTGDTAPKNTSSIYAVKFGGDEGDQAVTGLTNGGVMVEDLGQLQEKPAYRTRVEFYCGLGVFGGKAAARLNGVLNA</sequence>
<dbReference type="Proteomes" id="UP000215433">
    <property type="component" value="Unassembled WGS sequence"/>
</dbReference>
<dbReference type="Pfam" id="PF20911">
    <property type="entry name" value="GP7"/>
    <property type="match status" value="1"/>
</dbReference>
<dbReference type="SUPFAM" id="SSF56563">
    <property type="entry name" value="Major capsid protein gp5"/>
    <property type="match status" value="1"/>
</dbReference>
<reference evidence="1 2" key="1">
    <citation type="submission" date="2017-05" db="EMBL/GenBank/DDBJ databases">
        <title>Bifidobacterium vansinderenii sp. nov.</title>
        <authorList>
            <person name="Lugli G.A."/>
            <person name="Duranti S."/>
            <person name="Mangifesta M."/>
        </authorList>
    </citation>
    <scope>NUCLEOTIDE SEQUENCE [LARGE SCALE GENOMIC DNA]</scope>
    <source>
        <strain evidence="1 2">Tam10B</strain>
    </source>
</reference>
<dbReference type="InterPro" id="IPR048813">
    <property type="entry name" value="GP7-like"/>
</dbReference>